<comment type="caution">
    <text evidence="5">The sequence shown here is derived from an EMBL/GenBank/DDBJ whole genome shotgun (WGS) entry which is preliminary data.</text>
</comment>
<keyword evidence="4" id="KW-0804">Transcription</keyword>
<dbReference type="PANTHER" id="PTHR12465:SF0">
    <property type="entry name" value="MEDIATOR OF RNA POLYMERASE II TRANSCRIPTION SUBUNIT 20"/>
    <property type="match status" value="1"/>
</dbReference>
<gene>
    <name evidence="4" type="primary">MED20</name>
    <name evidence="5" type="ORF">Fmac_013224</name>
</gene>
<comment type="similarity">
    <text evidence="2 4">Belongs to the Mediator complex subunit 20 family.</text>
</comment>
<dbReference type="PANTHER" id="PTHR12465">
    <property type="entry name" value="UBIQUITIN SPECIFIC PROTEASE HOMOLOG 49"/>
    <property type="match status" value="1"/>
</dbReference>
<dbReference type="AlphaFoldDB" id="A0ABD1MTF9"/>
<dbReference type="Proteomes" id="UP001603857">
    <property type="component" value="Unassembled WGS sequence"/>
</dbReference>
<keyword evidence="4" id="KW-0805">Transcription regulation</keyword>
<comment type="subunit">
    <text evidence="4">Component of the Mediator complex.</text>
</comment>
<keyword evidence="3 4" id="KW-0539">Nucleus</keyword>
<dbReference type="GO" id="GO:0032991">
    <property type="term" value="C:protein-containing complex"/>
    <property type="evidence" value="ECO:0007669"/>
    <property type="project" value="UniProtKB-ARBA"/>
</dbReference>
<comment type="function">
    <text evidence="4">Component of the Mediator complex, a coactivator involved in the regulated transcription of nearly all RNA polymerase II-dependent genes. Mediator functions as a bridge to convey information from gene-specific regulatory proteins to the basal RNA polymerase II transcription machinery. Mediator is recruited to promoters by direct interactions with regulatory proteins and serves as a scaffold for the assembly of a functional preinitiation complex with RNA polymerase II and the general transcription factors.</text>
</comment>
<keyword evidence="6" id="KW-1185">Reference proteome</keyword>
<keyword evidence="4" id="KW-0010">Activator</keyword>
<accession>A0ABD1MTF9</accession>
<evidence type="ECO:0000313" key="5">
    <source>
        <dbReference type="EMBL" id="KAL2338778.1"/>
    </source>
</evidence>
<organism evidence="5 6">
    <name type="scientific">Flemingia macrophylla</name>
    <dbReference type="NCBI Taxonomy" id="520843"/>
    <lineage>
        <taxon>Eukaryota</taxon>
        <taxon>Viridiplantae</taxon>
        <taxon>Streptophyta</taxon>
        <taxon>Embryophyta</taxon>
        <taxon>Tracheophyta</taxon>
        <taxon>Spermatophyta</taxon>
        <taxon>Magnoliopsida</taxon>
        <taxon>eudicotyledons</taxon>
        <taxon>Gunneridae</taxon>
        <taxon>Pentapetalae</taxon>
        <taxon>rosids</taxon>
        <taxon>fabids</taxon>
        <taxon>Fabales</taxon>
        <taxon>Fabaceae</taxon>
        <taxon>Papilionoideae</taxon>
        <taxon>50 kb inversion clade</taxon>
        <taxon>NPAAA clade</taxon>
        <taxon>indigoferoid/millettioid clade</taxon>
        <taxon>Phaseoleae</taxon>
        <taxon>Flemingia</taxon>
    </lineage>
</organism>
<dbReference type="InterPro" id="IPR013921">
    <property type="entry name" value="Mediator_Med20"/>
</dbReference>
<evidence type="ECO:0000256" key="2">
    <source>
        <dbReference type="ARBA" id="ARBA00010743"/>
    </source>
</evidence>
<dbReference type="GO" id="GO:0005634">
    <property type="term" value="C:nucleus"/>
    <property type="evidence" value="ECO:0007669"/>
    <property type="project" value="UniProtKB-SubCell"/>
</dbReference>
<dbReference type="EMBL" id="JBGMDY010000004">
    <property type="protein sequence ID" value="KAL2338778.1"/>
    <property type="molecule type" value="Genomic_DNA"/>
</dbReference>
<evidence type="ECO:0000256" key="3">
    <source>
        <dbReference type="ARBA" id="ARBA00023242"/>
    </source>
</evidence>
<name>A0ABD1MTF9_9FABA</name>
<dbReference type="Pfam" id="PF08612">
    <property type="entry name" value="Med20"/>
    <property type="match status" value="1"/>
</dbReference>
<evidence type="ECO:0000256" key="1">
    <source>
        <dbReference type="ARBA" id="ARBA00004123"/>
    </source>
</evidence>
<reference evidence="5 6" key="1">
    <citation type="submission" date="2024-08" db="EMBL/GenBank/DDBJ databases">
        <title>Insights into the chromosomal genome structure of Flemingia macrophylla.</title>
        <authorList>
            <person name="Ding Y."/>
            <person name="Zhao Y."/>
            <person name="Bi W."/>
            <person name="Wu M."/>
            <person name="Zhao G."/>
            <person name="Gong Y."/>
            <person name="Li W."/>
            <person name="Zhang P."/>
        </authorList>
    </citation>
    <scope>NUCLEOTIDE SEQUENCE [LARGE SCALE GENOMIC DNA]</scope>
    <source>
        <strain evidence="5">DYQJB</strain>
        <tissue evidence="5">Leaf</tissue>
    </source>
</reference>
<proteinExistence type="inferred from homology"/>
<evidence type="ECO:0000256" key="4">
    <source>
        <dbReference type="RuleBase" id="RU364152"/>
    </source>
</evidence>
<comment type="subcellular location">
    <subcellularLocation>
        <location evidence="1 4">Nucleus</location>
    </subcellularLocation>
</comment>
<evidence type="ECO:0000313" key="6">
    <source>
        <dbReference type="Proteomes" id="UP001603857"/>
    </source>
</evidence>
<sequence length="224" mass="25554">MPVRSVLYWKPNQGNVMTNEEVMSKISECIETLHGVEDQECHCHACVTFYTPILRDERASFADLPQDFVGVLMMEQLNKQFFVMQSRWIVVEADSLILPLIEKLSSYKPKSYITLNGTLYKMGDFQIRLFKVLPDQGNLKGIIAEIEYLPISSIEQSKKIMEEMVDTLNELASKKSLEGHFVQAKANYAKYGLDDDYTSQHTAVQYAATSLTELIQSALRSHDN</sequence>
<protein>
    <recommendedName>
        <fullName evidence="4">Mediator of RNA polymerase II transcription subunit 20</fullName>
    </recommendedName>
    <alternativeName>
        <fullName evidence="4">Mediator complex subunit 20</fullName>
    </alternativeName>
</protein>